<comment type="caution">
    <text evidence="1">The sequence shown here is derived from an EMBL/GenBank/DDBJ whole genome shotgun (WGS) entry which is preliminary data.</text>
</comment>
<reference evidence="1 2" key="1">
    <citation type="submission" date="2015-12" db="EMBL/GenBank/DDBJ databases">
        <title>Draft genome sequence of Moniliophthora roreri, the causal agent of frosty pod rot of cacao.</title>
        <authorList>
            <person name="Aime M.C."/>
            <person name="Diaz-Valderrama J.R."/>
            <person name="Kijpornyongpan T."/>
            <person name="Phillips-Mora W."/>
        </authorList>
    </citation>
    <scope>NUCLEOTIDE SEQUENCE [LARGE SCALE GENOMIC DNA]</scope>
    <source>
        <strain evidence="1 2">MCA 2952</strain>
    </source>
</reference>
<dbReference type="AlphaFoldDB" id="A0A0W0F8K9"/>
<organism evidence="1 2">
    <name type="scientific">Moniliophthora roreri</name>
    <name type="common">Frosty pod rot fungus</name>
    <name type="synonym">Monilia roreri</name>
    <dbReference type="NCBI Taxonomy" id="221103"/>
    <lineage>
        <taxon>Eukaryota</taxon>
        <taxon>Fungi</taxon>
        <taxon>Dikarya</taxon>
        <taxon>Basidiomycota</taxon>
        <taxon>Agaricomycotina</taxon>
        <taxon>Agaricomycetes</taxon>
        <taxon>Agaricomycetidae</taxon>
        <taxon>Agaricales</taxon>
        <taxon>Marasmiineae</taxon>
        <taxon>Marasmiaceae</taxon>
        <taxon>Moniliophthora</taxon>
    </lineage>
</organism>
<protein>
    <submittedName>
        <fullName evidence="1">Uncharacterized protein</fullName>
    </submittedName>
</protein>
<name>A0A0W0F8K9_MONRR</name>
<evidence type="ECO:0000313" key="2">
    <source>
        <dbReference type="Proteomes" id="UP000054988"/>
    </source>
</evidence>
<sequence length="235" mass="26203">MSSMVHRFDFKASLQHRVALEKVCHAQGIPLNDIPPAQIFEQWSNLSSAAPKESASEWLKCHAHYAEEFSTEQRSTSPQTDAQVLEVGMDVYDICHYWPKVQALYFGAKCKQPHFVPVPIYPQVRDLPVSTIDHVAIGYWVPETDQCGQHLISWTAVDSQNALRFKFTAVIQPNSYLTAEDLNILAVKIWAGGHEVLGPVLVLKAGLDTPGVIDIMDDDVFVIMECYVTCAATST</sequence>
<accession>A0A0W0F8K9</accession>
<gene>
    <name evidence="1" type="ORF">WG66_14920</name>
</gene>
<proteinExistence type="predicted"/>
<dbReference type="Proteomes" id="UP000054988">
    <property type="component" value="Unassembled WGS sequence"/>
</dbReference>
<dbReference type="EMBL" id="LATX01002222">
    <property type="protein sequence ID" value="KTB32498.1"/>
    <property type="molecule type" value="Genomic_DNA"/>
</dbReference>
<evidence type="ECO:0000313" key="1">
    <source>
        <dbReference type="EMBL" id="KTB32498.1"/>
    </source>
</evidence>